<comment type="subunit">
    <text evidence="8">The complex is composed of six subunits: RnfA, RnfB, RnfC, RnfD, RnfE and RnfG.</text>
</comment>
<dbReference type="HAMAP" id="MF_00461">
    <property type="entry name" value="RsxC_RnfC"/>
    <property type="match status" value="1"/>
</dbReference>
<keyword evidence="2 8" id="KW-0004">4Fe-4S</keyword>
<evidence type="ECO:0000259" key="11">
    <source>
        <dbReference type="PROSITE" id="PS51379"/>
    </source>
</evidence>
<dbReference type="PROSITE" id="PS51379">
    <property type="entry name" value="4FE4S_FER_2"/>
    <property type="match status" value="2"/>
</dbReference>
<dbReference type="RefSeq" id="WP_119534299.1">
    <property type="nucleotide sequence ID" value="NZ_NRJF01000047.1"/>
</dbReference>
<evidence type="ECO:0000256" key="5">
    <source>
        <dbReference type="ARBA" id="ARBA00022982"/>
    </source>
</evidence>
<feature type="domain" description="4Fe-4S ferredoxin-type" evidence="11">
    <location>
        <begin position="497"/>
        <end position="526"/>
    </location>
</feature>
<dbReference type="PANTHER" id="PTHR43034">
    <property type="entry name" value="ION-TRANSLOCATING OXIDOREDUCTASE COMPLEX SUBUNIT C"/>
    <property type="match status" value="1"/>
</dbReference>
<keyword evidence="8" id="KW-0472">Membrane</keyword>
<evidence type="ECO:0000256" key="2">
    <source>
        <dbReference type="ARBA" id="ARBA00022485"/>
    </source>
</evidence>
<feature type="binding site" evidence="8">
    <location>
        <position position="512"/>
    </location>
    <ligand>
        <name>[4Fe-4S] cluster</name>
        <dbReference type="ChEBI" id="CHEBI:49883"/>
        <label>2</label>
    </ligand>
</feature>
<feature type="binding site" evidence="8">
    <location>
        <position position="477"/>
    </location>
    <ligand>
        <name>[4Fe-4S] cluster</name>
        <dbReference type="ChEBI" id="CHEBI:49883"/>
        <label>2</label>
    </ligand>
</feature>
<comment type="function">
    <text evidence="8">Part of a membrane-bound complex that couples electron transfer with translocation of ions across the membrane.</text>
</comment>
<feature type="compositionally biased region" description="Polar residues" evidence="10">
    <location>
        <begin position="952"/>
        <end position="961"/>
    </location>
</feature>
<feature type="binding site" evidence="8">
    <location>
        <position position="506"/>
    </location>
    <ligand>
        <name>[4Fe-4S] cluster</name>
        <dbReference type="ChEBI" id="CHEBI:49883"/>
        <label>2</label>
    </ligand>
</feature>
<feature type="compositionally biased region" description="Polar residues" evidence="10">
    <location>
        <begin position="608"/>
        <end position="626"/>
    </location>
</feature>
<feature type="compositionally biased region" description="Basic and acidic residues" evidence="10">
    <location>
        <begin position="973"/>
        <end position="984"/>
    </location>
</feature>
<evidence type="ECO:0000256" key="6">
    <source>
        <dbReference type="ARBA" id="ARBA00023004"/>
    </source>
</evidence>
<dbReference type="GO" id="GO:0009055">
    <property type="term" value="F:electron transfer activity"/>
    <property type="evidence" value="ECO:0007669"/>
    <property type="project" value="InterPro"/>
</dbReference>
<dbReference type="Pfam" id="PF13183">
    <property type="entry name" value="Fer4_8"/>
    <property type="match status" value="1"/>
</dbReference>
<feature type="binding site" evidence="8">
    <location>
        <position position="473"/>
    </location>
    <ligand>
        <name>[4Fe-4S] cluster</name>
        <dbReference type="ChEBI" id="CHEBI:49883"/>
        <label>1</label>
    </ligand>
</feature>
<feature type="coiled-coil region" evidence="9">
    <location>
        <begin position="552"/>
        <end position="589"/>
    </location>
</feature>
<dbReference type="SUPFAM" id="SSF46548">
    <property type="entry name" value="alpha-helical ferredoxin"/>
    <property type="match status" value="1"/>
</dbReference>
<evidence type="ECO:0000256" key="8">
    <source>
        <dbReference type="HAMAP-Rule" id="MF_00461"/>
    </source>
</evidence>
<keyword evidence="5 8" id="KW-0249">Electron transport</keyword>
<keyword evidence="3 8" id="KW-0479">Metal-binding</keyword>
<comment type="caution">
    <text evidence="12">The sequence shown here is derived from an EMBL/GenBank/DDBJ whole genome shotgun (WGS) entry which is preliminary data.</text>
</comment>
<feature type="region of interest" description="Disordered" evidence="10">
    <location>
        <begin position="705"/>
        <end position="761"/>
    </location>
</feature>
<evidence type="ECO:0000256" key="7">
    <source>
        <dbReference type="ARBA" id="ARBA00023014"/>
    </source>
</evidence>
<keyword evidence="4 8" id="KW-0677">Repeat</keyword>
<dbReference type="EC" id="7.-.-.-" evidence="8"/>
<feature type="compositionally biased region" description="Basic and acidic residues" evidence="10">
    <location>
        <begin position="1036"/>
        <end position="1045"/>
    </location>
</feature>
<dbReference type="InterPro" id="IPR010208">
    <property type="entry name" value="Ion_transpt_RnfC/RsxC"/>
</dbReference>
<dbReference type="Gene3D" id="3.30.70.20">
    <property type="match status" value="1"/>
</dbReference>
<sequence>MLFNKLKSALTQTAQKLTKRDIAVKLHTKIGKDKLYHFHGGLHLELGKHLTNKEPVHLISNLNYYLINMIQHKGPKPISLVNEGDKVSAGQLLTSNYIPGELPIHSPVAGKIITITEYLQASAIEKTCQTIVVENSSQAQVSVTQITDFTDGTPIGPAYYQPLNYLNTPRIDLLWRIKNAGIAGLGGGVFPSAKKINNRYFKTLLVNAAECEPYITCDDVLMQNYAQQIVEALCCMQHLLQTEQVVVAIEDDKLEAKAKLEQQIHLLKTEYSQLLQQVNFNLDNLSLVAQEVIPEEFTSKYNPNVLSAAAKLYALERIKLRVIPTRYPSGNQRTTIEVLTGLRLTKKQNLTSLGAICFNVGTIYSMYRAIAYGEVLTQRLVTITGDGIKNPGCYWLPFGATPALILDLLGAKEGFTQEVIMGGPMMGFSLDDLNTPINKATNCLIFVGKKDIETDPKLFAPEAEQACIRCTACQEVCPMLLQPQQMHWFEKDKDDEKLIKANLSSCIECGLCDYVCPSNIPLVSYFQQAKFRIWNERKKVQIADESKIRFEIKSHREQIAKAERDAKRAADKQRNLERAQQMREKAIAESGIDPIEAAKARLKAKGVSTGQTTAVEAGTPDNSSIMEQRRLRRLQKQQQAETQATSSETKTNGSTLDRAAVLAAVARAKAKQAGGQPQANQTTTNETKPNGSTLDREAVLAAVARAKAKQAGTQPQASQTTSEATAQPMTAVQKAVALAKAKQAEAQKQKEQDTSETTAQPMNAVQRAVALAKAKQAEAQAQKEQATSETTAQPMNAVQRAVALAKAKQAEAQAQKEQATSETTAQPMNAVQKAVALAKAKQAEAQAQKEQATSETPAQPMNAVQRAVALAKAKQAEAQKQKEQATSEATAKPMNAVQRAVALAKTKQAEAQVQKEQATSETDTQPMTAVQRAVAIAKAKQAEAQKRKEQATSETTAQPMNAVQRAVALAKAKQAEAQKQKEQATSETAPQPMTAVQRAVALAKAKQAAAQAQQANSETEAQSTTAVQRAVAKAKSRMEQQKEEANNQTITLTTENEPAQNLTTKSNLGDTNEKH</sequence>
<reference evidence="12 13" key="1">
    <citation type="submission" date="2017-08" db="EMBL/GenBank/DDBJ databases">
        <title>Reclassification of Bisgaard taxon 37 and 44.</title>
        <authorList>
            <person name="Christensen H."/>
        </authorList>
    </citation>
    <scope>NUCLEOTIDE SEQUENCE [LARGE SCALE GENOMIC DNA]</scope>
    <source>
        <strain evidence="12 13">EEAB3T1</strain>
    </source>
</reference>
<dbReference type="GO" id="GO:0022900">
    <property type="term" value="P:electron transport chain"/>
    <property type="evidence" value="ECO:0007669"/>
    <property type="project" value="UniProtKB-UniRule"/>
</dbReference>
<feature type="compositionally biased region" description="Low complexity" evidence="10">
    <location>
        <begin position="962"/>
        <end position="972"/>
    </location>
</feature>
<feature type="region of interest" description="Disordered" evidence="10">
    <location>
        <begin position="834"/>
        <end position="860"/>
    </location>
</feature>
<feature type="region of interest" description="Disordered" evidence="10">
    <location>
        <begin position="1006"/>
        <end position="1075"/>
    </location>
</feature>
<dbReference type="Gene3D" id="3.40.50.11540">
    <property type="entry name" value="NADH-ubiquinone oxidoreductase 51kDa subunit"/>
    <property type="match status" value="1"/>
</dbReference>
<dbReference type="Pfam" id="PF01512">
    <property type="entry name" value="Complex1_51K"/>
    <property type="match status" value="1"/>
</dbReference>
<protein>
    <recommendedName>
        <fullName evidence="8">Ion-translocating oxidoreductase complex subunit C</fullName>
        <ecNumber evidence="8">7.-.-.-</ecNumber>
    </recommendedName>
    <alternativeName>
        <fullName evidence="8">Rnf electron transport complex subunit C</fullName>
    </alternativeName>
</protein>
<dbReference type="InterPro" id="IPR026902">
    <property type="entry name" value="RnfC_N"/>
</dbReference>
<comment type="subcellular location">
    <subcellularLocation>
        <location evidence="8">Cell inner membrane</location>
        <topology evidence="8">Peripheral membrane protein</topology>
    </subcellularLocation>
</comment>
<gene>
    <name evidence="8" type="primary">rnfC</name>
    <name evidence="12" type="ORF">CKF59_01930</name>
</gene>
<feature type="compositionally biased region" description="Low complexity" evidence="10">
    <location>
        <begin position="658"/>
        <end position="676"/>
    </location>
</feature>
<feature type="binding site" evidence="8">
    <location>
        <position position="516"/>
    </location>
    <ligand>
        <name>[4Fe-4S] cluster</name>
        <dbReference type="ChEBI" id="CHEBI:49883"/>
        <label>1</label>
    </ligand>
</feature>
<dbReference type="GO" id="GO:0051539">
    <property type="term" value="F:4 iron, 4 sulfur cluster binding"/>
    <property type="evidence" value="ECO:0007669"/>
    <property type="project" value="UniProtKB-KW"/>
</dbReference>
<keyword evidence="1 8" id="KW-0813">Transport</keyword>
<feature type="compositionally biased region" description="Polar residues" evidence="10">
    <location>
        <begin position="640"/>
        <end position="655"/>
    </location>
</feature>
<dbReference type="Proteomes" id="UP000265964">
    <property type="component" value="Unassembled WGS sequence"/>
</dbReference>
<dbReference type="AlphaFoldDB" id="A0A3A1YIS0"/>
<evidence type="ECO:0000256" key="9">
    <source>
        <dbReference type="SAM" id="Coils"/>
    </source>
</evidence>
<keyword evidence="7 8" id="KW-0411">Iron-sulfur</keyword>
<organism evidence="12 13">
    <name type="scientific">Psittacicella gerlachiana</name>
    <dbReference type="NCBI Taxonomy" id="2028574"/>
    <lineage>
        <taxon>Bacteria</taxon>
        <taxon>Pseudomonadati</taxon>
        <taxon>Pseudomonadota</taxon>
        <taxon>Gammaproteobacteria</taxon>
        <taxon>Pasteurellales</taxon>
        <taxon>Psittacicellaceae</taxon>
        <taxon>Psittacicella</taxon>
    </lineage>
</organism>
<dbReference type="EMBL" id="NRJF01000047">
    <property type="protein sequence ID" value="RIY37159.1"/>
    <property type="molecule type" value="Genomic_DNA"/>
</dbReference>
<feature type="region of interest" description="Disordered" evidence="10">
    <location>
        <begin position="874"/>
        <end position="893"/>
    </location>
</feature>
<dbReference type="GO" id="GO:0046872">
    <property type="term" value="F:metal ion binding"/>
    <property type="evidence" value="ECO:0007669"/>
    <property type="project" value="UniProtKB-KW"/>
</dbReference>
<evidence type="ECO:0000313" key="12">
    <source>
        <dbReference type="EMBL" id="RIY37159.1"/>
    </source>
</evidence>
<evidence type="ECO:0000256" key="10">
    <source>
        <dbReference type="SAM" id="MobiDB-lite"/>
    </source>
</evidence>
<feature type="compositionally biased region" description="Low complexity" evidence="10">
    <location>
        <begin position="834"/>
        <end position="851"/>
    </location>
</feature>
<comment type="similarity">
    <text evidence="8">Belongs to the 4Fe4S bacterial-type ferredoxin family. RnfC subfamily.</text>
</comment>
<feature type="domain" description="4Fe-4S ferredoxin-type" evidence="11">
    <location>
        <begin position="459"/>
        <end position="486"/>
    </location>
</feature>
<dbReference type="InterPro" id="IPR011538">
    <property type="entry name" value="Nuo51_FMN-bd"/>
</dbReference>
<dbReference type="PROSITE" id="PS00198">
    <property type="entry name" value="4FE4S_FER_1"/>
    <property type="match status" value="1"/>
</dbReference>
<feature type="compositionally biased region" description="Basic and acidic residues" evidence="10">
    <location>
        <begin position="742"/>
        <end position="753"/>
    </location>
</feature>
<comment type="cofactor">
    <cofactor evidence="8">
        <name>[4Fe-4S] cluster</name>
        <dbReference type="ChEBI" id="CHEBI:49883"/>
    </cofactor>
    <text evidence="8">Binds 2 [4Fe-4S] clusters per subunit.</text>
</comment>
<dbReference type="GO" id="GO:0005886">
    <property type="term" value="C:plasma membrane"/>
    <property type="evidence" value="ECO:0007669"/>
    <property type="project" value="UniProtKB-SubCell"/>
</dbReference>
<feature type="binding site" evidence="8">
    <location>
        <position position="470"/>
    </location>
    <ligand>
        <name>[4Fe-4S] cluster</name>
        <dbReference type="ChEBI" id="CHEBI:49883"/>
        <label>1</label>
    </ligand>
</feature>
<dbReference type="InterPro" id="IPR017900">
    <property type="entry name" value="4Fe4S_Fe_S_CS"/>
</dbReference>
<dbReference type="InterPro" id="IPR017896">
    <property type="entry name" value="4Fe4S_Fe-S-bd"/>
</dbReference>
<feature type="compositionally biased region" description="Basic and acidic residues" evidence="10">
    <location>
        <begin position="874"/>
        <end position="885"/>
    </location>
</feature>
<dbReference type="OrthoDB" id="9767754at2"/>
<proteinExistence type="inferred from homology"/>
<dbReference type="InterPro" id="IPR037225">
    <property type="entry name" value="Nuo51_FMN-bd_sf"/>
</dbReference>
<evidence type="ECO:0000256" key="4">
    <source>
        <dbReference type="ARBA" id="ARBA00022737"/>
    </source>
</evidence>
<name>A0A3A1YIS0_9GAMM</name>
<dbReference type="SUPFAM" id="SSF142019">
    <property type="entry name" value="Nqo1 FMN-binding domain-like"/>
    <property type="match status" value="2"/>
</dbReference>
<evidence type="ECO:0000256" key="3">
    <source>
        <dbReference type="ARBA" id="ARBA00022723"/>
    </source>
</evidence>
<feature type="compositionally biased region" description="Polar residues" evidence="10">
    <location>
        <begin position="1016"/>
        <end position="1027"/>
    </location>
</feature>
<dbReference type="PANTHER" id="PTHR43034:SF2">
    <property type="entry name" value="ION-TRANSLOCATING OXIDOREDUCTASE COMPLEX SUBUNIT C"/>
    <property type="match status" value="1"/>
</dbReference>
<keyword evidence="13" id="KW-1185">Reference proteome</keyword>
<feature type="compositionally biased region" description="Low complexity" evidence="10">
    <location>
        <begin position="731"/>
        <end position="741"/>
    </location>
</feature>
<feature type="binding site" evidence="8">
    <location>
        <position position="509"/>
    </location>
    <ligand>
        <name>[4Fe-4S] cluster</name>
        <dbReference type="ChEBI" id="CHEBI:49883"/>
        <label>2</label>
    </ligand>
</feature>
<keyword evidence="9" id="KW-0175">Coiled coil</keyword>
<keyword evidence="6 8" id="KW-0408">Iron</keyword>
<feature type="binding site" evidence="8">
    <location>
        <position position="467"/>
    </location>
    <ligand>
        <name>[4Fe-4S] cluster</name>
        <dbReference type="ChEBI" id="CHEBI:49883"/>
        <label>1</label>
    </ligand>
</feature>
<keyword evidence="8" id="KW-1003">Cell membrane</keyword>
<dbReference type="Pfam" id="PF13375">
    <property type="entry name" value="RnfC_N"/>
    <property type="match status" value="1"/>
</dbReference>
<feature type="compositionally biased region" description="Low complexity" evidence="10">
    <location>
        <begin position="1006"/>
        <end position="1015"/>
    </location>
</feature>
<accession>A0A3A1YIS0</accession>
<feature type="compositionally biased region" description="Polar residues" evidence="10">
    <location>
        <begin position="712"/>
        <end position="730"/>
    </location>
</feature>
<keyword evidence="8" id="KW-0997">Cell inner membrane</keyword>
<feature type="compositionally biased region" description="Polar residues" evidence="10">
    <location>
        <begin position="1046"/>
        <end position="1075"/>
    </location>
</feature>
<evidence type="ECO:0000313" key="13">
    <source>
        <dbReference type="Proteomes" id="UP000265964"/>
    </source>
</evidence>
<feature type="region of interest" description="Disordered" evidence="10">
    <location>
        <begin position="603"/>
        <end position="693"/>
    </location>
</feature>
<feature type="region of interest" description="Disordered" evidence="10">
    <location>
        <begin position="936"/>
        <end position="993"/>
    </location>
</feature>
<feature type="compositionally biased region" description="Polar residues" evidence="10">
    <location>
        <begin position="677"/>
        <end position="693"/>
    </location>
</feature>
<evidence type="ECO:0000256" key="1">
    <source>
        <dbReference type="ARBA" id="ARBA00022448"/>
    </source>
</evidence>
<keyword evidence="8" id="KW-1278">Translocase</keyword>
<feature type="region of interest" description="Disordered" evidence="10">
    <location>
        <begin position="808"/>
        <end position="827"/>
    </location>
</feature>
<feature type="compositionally biased region" description="Basic and acidic residues" evidence="10">
    <location>
        <begin position="940"/>
        <end position="951"/>
    </location>
</feature>